<keyword evidence="5" id="KW-1133">Transmembrane helix</keyword>
<keyword evidence="5" id="KW-0472">Membrane</keyword>
<dbReference type="STRING" id="634430.SAMN04488241_106165"/>
<keyword evidence="3" id="KW-1015">Disulfide bond</keyword>
<comment type="subcellular location">
    <subcellularLocation>
        <location evidence="1">Cell envelope</location>
    </subcellularLocation>
</comment>
<proteinExistence type="predicted"/>
<evidence type="ECO:0000256" key="1">
    <source>
        <dbReference type="ARBA" id="ARBA00004196"/>
    </source>
</evidence>
<reference evidence="7 8" key="1">
    <citation type="submission" date="2016-10" db="EMBL/GenBank/DDBJ databases">
        <authorList>
            <person name="de Groot N.N."/>
        </authorList>
    </citation>
    <scope>NUCLEOTIDE SEQUENCE [LARGE SCALE GENOMIC DNA]</scope>
    <source>
        <strain evidence="7 8">CGMCC 1.9113</strain>
    </source>
</reference>
<dbReference type="PROSITE" id="PS51352">
    <property type="entry name" value="THIOREDOXIN_2"/>
    <property type="match status" value="1"/>
</dbReference>
<organism evidence="7 8">
    <name type="scientific">Sphingomonas rubra</name>
    <dbReference type="NCBI Taxonomy" id="634430"/>
    <lineage>
        <taxon>Bacteria</taxon>
        <taxon>Pseudomonadati</taxon>
        <taxon>Pseudomonadota</taxon>
        <taxon>Alphaproteobacteria</taxon>
        <taxon>Sphingomonadales</taxon>
        <taxon>Sphingomonadaceae</taxon>
        <taxon>Sphingomonas</taxon>
    </lineage>
</organism>
<dbReference type="AlphaFoldDB" id="A0A1I5SUU7"/>
<dbReference type="PANTHER" id="PTHR42852:SF6">
    <property type="entry name" value="THIOL:DISULFIDE INTERCHANGE PROTEIN DSBE"/>
    <property type="match status" value="1"/>
</dbReference>
<evidence type="ECO:0000256" key="4">
    <source>
        <dbReference type="ARBA" id="ARBA00023284"/>
    </source>
</evidence>
<evidence type="ECO:0000256" key="2">
    <source>
        <dbReference type="ARBA" id="ARBA00022748"/>
    </source>
</evidence>
<protein>
    <submittedName>
        <fullName evidence="7">Cytochrome c biogenesis protein CcmG, thiol:disulfide interchange protein DsbE</fullName>
    </submittedName>
</protein>
<dbReference type="InterPro" id="IPR013740">
    <property type="entry name" value="Redoxin"/>
</dbReference>
<keyword evidence="8" id="KW-1185">Reference proteome</keyword>
<dbReference type="EMBL" id="FOXP01000006">
    <property type="protein sequence ID" value="SFP74530.1"/>
    <property type="molecule type" value="Genomic_DNA"/>
</dbReference>
<evidence type="ECO:0000256" key="5">
    <source>
        <dbReference type="SAM" id="Phobius"/>
    </source>
</evidence>
<feature type="transmembrane region" description="Helical" evidence="5">
    <location>
        <begin position="6"/>
        <end position="28"/>
    </location>
</feature>
<gene>
    <name evidence="7" type="ORF">SAMN04488241_106165</name>
</gene>
<dbReference type="Proteomes" id="UP000199586">
    <property type="component" value="Unassembled WGS sequence"/>
</dbReference>
<sequence length="177" mass="18845">MDVKRPLVWLPLAGFLLVAIVVAVALYAPADRTVRSAMIGQPLPAFNLRPIVSTKPGVASDAMKGHGPRLLNIFASWCVPCIAEAPQLMRLRQAGVRIDAVAIRDTGPAVAGFLRRNGDPYAAIGDDPSSAVQLSLGSSGVPETFLIDGQGIVRRQWVGDIRADQVDEVLAAVRDVQ</sequence>
<keyword evidence="5" id="KW-0812">Transmembrane</keyword>
<dbReference type="InterPro" id="IPR036249">
    <property type="entry name" value="Thioredoxin-like_sf"/>
</dbReference>
<dbReference type="InterPro" id="IPR050553">
    <property type="entry name" value="Thioredoxin_ResA/DsbE_sf"/>
</dbReference>
<dbReference type="InterPro" id="IPR013766">
    <property type="entry name" value="Thioredoxin_domain"/>
</dbReference>
<dbReference type="GO" id="GO:0030313">
    <property type="term" value="C:cell envelope"/>
    <property type="evidence" value="ECO:0007669"/>
    <property type="project" value="UniProtKB-SubCell"/>
</dbReference>
<dbReference type="PANTHER" id="PTHR42852">
    <property type="entry name" value="THIOL:DISULFIDE INTERCHANGE PROTEIN DSBE"/>
    <property type="match status" value="1"/>
</dbReference>
<evidence type="ECO:0000313" key="8">
    <source>
        <dbReference type="Proteomes" id="UP000199586"/>
    </source>
</evidence>
<evidence type="ECO:0000313" key="7">
    <source>
        <dbReference type="EMBL" id="SFP74530.1"/>
    </source>
</evidence>
<dbReference type="GO" id="GO:0017004">
    <property type="term" value="P:cytochrome complex assembly"/>
    <property type="evidence" value="ECO:0007669"/>
    <property type="project" value="UniProtKB-KW"/>
</dbReference>
<keyword evidence="2" id="KW-0201">Cytochrome c-type biogenesis</keyword>
<keyword evidence="4" id="KW-0676">Redox-active center</keyword>
<feature type="domain" description="Thioredoxin" evidence="6">
    <location>
        <begin position="37"/>
        <end position="175"/>
    </location>
</feature>
<dbReference type="GO" id="GO:0016491">
    <property type="term" value="F:oxidoreductase activity"/>
    <property type="evidence" value="ECO:0007669"/>
    <property type="project" value="InterPro"/>
</dbReference>
<dbReference type="Gene3D" id="3.40.30.10">
    <property type="entry name" value="Glutaredoxin"/>
    <property type="match status" value="1"/>
</dbReference>
<evidence type="ECO:0000256" key="3">
    <source>
        <dbReference type="ARBA" id="ARBA00023157"/>
    </source>
</evidence>
<accession>A0A1I5SUU7</accession>
<name>A0A1I5SUU7_9SPHN</name>
<dbReference type="SUPFAM" id="SSF52833">
    <property type="entry name" value="Thioredoxin-like"/>
    <property type="match status" value="1"/>
</dbReference>
<dbReference type="Pfam" id="PF08534">
    <property type="entry name" value="Redoxin"/>
    <property type="match status" value="1"/>
</dbReference>
<evidence type="ECO:0000259" key="6">
    <source>
        <dbReference type="PROSITE" id="PS51352"/>
    </source>
</evidence>